<evidence type="ECO:0000313" key="3">
    <source>
        <dbReference type="Proteomes" id="UP000789342"/>
    </source>
</evidence>
<evidence type="ECO:0000313" key="2">
    <source>
        <dbReference type="EMBL" id="CAG8669851.1"/>
    </source>
</evidence>
<dbReference type="AlphaFoldDB" id="A0A9N9EDT9"/>
<keyword evidence="3" id="KW-1185">Reference proteome</keyword>
<gene>
    <name evidence="2" type="ORF">AMORRO_LOCUS10771</name>
</gene>
<organism evidence="2 3">
    <name type="scientific">Acaulospora morrowiae</name>
    <dbReference type="NCBI Taxonomy" id="94023"/>
    <lineage>
        <taxon>Eukaryota</taxon>
        <taxon>Fungi</taxon>
        <taxon>Fungi incertae sedis</taxon>
        <taxon>Mucoromycota</taxon>
        <taxon>Glomeromycotina</taxon>
        <taxon>Glomeromycetes</taxon>
        <taxon>Diversisporales</taxon>
        <taxon>Acaulosporaceae</taxon>
        <taxon>Acaulospora</taxon>
    </lineage>
</organism>
<dbReference type="Proteomes" id="UP000789342">
    <property type="component" value="Unassembled WGS sequence"/>
</dbReference>
<protein>
    <submittedName>
        <fullName evidence="2">7897_t:CDS:1</fullName>
    </submittedName>
</protein>
<sequence length="111" mass="12456">MDPIRRPEINIVLSRLKTINLTLVLEELPSASPGLIILRESYPSDSSILDSNSFSSASPGSIVQRESYPSDRSSNSFSPHELDRDFLRISTLHKSRGDDSKIYSIPIFFVM</sequence>
<dbReference type="EMBL" id="CAJVPV010012427">
    <property type="protein sequence ID" value="CAG8669851.1"/>
    <property type="molecule type" value="Genomic_DNA"/>
</dbReference>
<evidence type="ECO:0000256" key="1">
    <source>
        <dbReference type="SAM" id="MobiDB-lite"/>
    </source>
</evidence>
<reference evidence="2" key="1">
    <citation type="submission" date="2021-06" db="EMBL/GenBank/DDBJ databases">
        <authorList>
            <person name="Kallberg Y."/>
            <person name="Tangrot J."/>
            <person name="Rosling A."/>
        </authorList>
    </citation>
    <scope>NUCLEOTIDE SEQUENCE</scope>
    <source>
        <strain evidence="2">CL551</strain>
    </source>
</reference>
<comment type="caution">
    <text evidence="2">The sequence shown here is derived from an EMBL/GenBank/DDBJ whole genome shotgun (WGS) entry which is preliminary data.</text>
</comment>
<name>A0A9N9EDT9_9GLOM</name>
<proteinExistence type="predicted"/>
<feature type="region of interest" description="Disordered" evidence="1">
    <location>
        <begin position="51"/>
        <end position="80"/>
    </location>
</feature>
<accession>A0A9N9EDT9</accession>